<dbReference type="Proteomes" id="UP000242146">
    <property type="component" value="Unassembled WGS sequence"/>
</dbReference>
<evidence type="ECO:0000313" key="4">
    <source>
        <dbReference type="Proteomes" id="UP000242146"/>
    </source>
</evidence>
<protein>
    <recommendedName>
        <fullName evidence="2">DUF7905 domain-containing protein</fullName>
    </recommendedName>
</protein>
<feature type="domain" description="DUF7905" evidence="2">
    <location>
        <begin position="232"/>
        <end position="550"/>
    </location>
</feature>
<accession>A0A1X2GN27</accession>
<dbReference type="Pfam" id="PF25482">
    <property type="entry name" value="DUF7905"/>
    <property type="match status" value="1"/>
</dbReference>
<dbReference type="OrthoDB" id="4739136at2759"/>
<name>A0A1X2GN27_9FUNG</name>
<comment type="caution">
    <text evidence="3">The sequence shown here is derived from an EMBL/GenBank/DDBJ whole genome shotgun (WGS) entry which is preliminary data.</text>
</comment>
<organism evidence="3 4">
    <name type="scientific">Hesseltinella vesiculosa</name>
    <dbReference type="NCBI Taxonomy" id="101127"/>
    <lineage>
        <taxon>Eukaryota</taxon>
        <taxon>Fungi</taxon>
        <taxon>Fungi incertae sedis</taxon>
        <taxon>Mucoromycota</taxon>
        <taxon>Mucoromycotina</taxon>
        <taxon>Mucoromycetes</taxon>
        <taxon>Mucorales</taxon>
        <taxon>Cunninghamellaceae</taxon>
        <taxon>Hesseltinella</taxon>
    </lineage>
</organism>
<gene>
    <name evidence="3" type="ORF">DM01DRAFT_1334225</name>
</gene>
<proteinExistence type="predicted"/>
<dbReference type="InterPro" id="IPR057227">
    <property type="entry name" value="DUF7905"/>
</dbReference>
<evidence type="ECO:0000259" key="2">
    <source>
        <dbReference type="Pfam" id="PF25482"/>
    </source>
</evidence>
<feature type="region of interest" description="Disordered" evidence="1">
    <location>
        <begin position="1"/>
        <end position="53"/>
    </location>
</feature>
<dbReference type="AlphaFoldDB" id="A0A1X2GN27"/>
<feature type="compositionally biased region" description="Basic and acidic residues" evidence="1">
    <location>
        <begin position="1"/>
        <end position="14"/>
    </location>
</feature>
<evidence type="ECO:0000256" key="1">
    <source>
        <dbReference type="SAM" id="MobiDB-lite"/>
    </source>
</evidence>
<reference evidence="3 4" key="1">
    <citation type="submission" date="2016-07" db="EMBL/GenBank/DDBJ databases">
        <title>Pervasive Adenine N6-methylation of Active Genes in Fungi.</title>
        <authorList>
            <consortium name="DOE Joint Genome Institute"/>
            <person name="Mondo S.J."/>
            <person name="Dannebaum R.O."/>
            <person name="Kuo R.C."/>
            <person name="Labutti K."/>
            <person name="Haridas S."/>
            <person name="Kuo A."/>
            <person name="Salamov A."/>
            <person name="Ahrendt S.R."/>
            <person name="Lipzen A."/>
            <person name="Sullivan W."/>
            <person name="Andreopoulos W.B."/>
            <person name="Clum A."/>
            <person name="Lindquist E."/>
            <person name="Daum C."/>
            <person name="Ramamoorthy G.K."/>
            <person name="Gryganskyi A."/>
            <person name="Culley D."/>
            <person name="Magnuson J.K."/>
            <person name="James T.Y."/>
            <person name="O'Malley M.A."/>
            <person name="Stajich J.E."/>
            <person name="Spatafora J.W."/>
            <person name="Visel A."/>
            <person name="Grigoriev I.V."/>
        </authorList>
    </citation>
    <scope>NUCLEOTIDE SEQUENCE [LARGE SCALE GENOMIC DNA]</scope>
    <source>
        <strain evidence="3 4">NRRL 3301</strain>
    </source>
</reference>
<feature type="compositionally biased region" description="Basic and acidic residues" evidence="1">
    <location>
        <begin position="24"/>
        <end position="50"/>
    </location>
</feature>
<sequence>MYLDLLGDKASEAKHPHRRTKKWSRPERELTTKERHREEKRQQRLMEDKSFQGYPPGPQPYRAVFALMDRSMPPEKFEGDKESYLNVIRTDCKCHVFFDPELNCYRVEGQHEINVQEAASRLRNWYLRLSRKPEPACLCLLYQPEEDVVINFIGLPDGFIPVDWNVPDTTKAKYRQLETVIAGDQIDSSLTIQVMMANSEPKRQQQQQNLIDLDLAPVQPPANINDTRAAHDNSVNKRNAKVMETAMYLGLESLRLTDWEITMDVGFGRFYLLDYPRRDRIPTEYLANNIFTHPHLTAKVAPCIGTDYNHVNGLFAYLCAHGVEFTDSPRTTYTIHAMQQPTLRPRATPGGYNAREAAAAAAAAAAHANLEPWRTTVTIENTTSDGHAGLWTCVTDSQTIIECATACLKFPYSWETRLKCARRLVSDFDTPHGEFVKFLRVANTTEKRLILLRVPDFEPHEVCQSTKWCYAWKEYIVEIEKQELWEVRDMHSPKAQRGSNTLPLDLSHMAPHCVCYSVNLYKDEWRNRFAQNLNLHVGESPSWLPYDFIRGPKEESMDKLQQDAYTFASILSETVPFYCEAENHL</sequence>
<keyword evidence="4" id="KW-1185">Reference proteome</keyword>
<evidence type="ECO:0000313" key="3">
    <source>
        <dbReference type="EMBL" id="ORX57627.1"/>
    </source>
</evidence>
<dbReference type="EMBL" id="MCGT01000008">
    <property type="protein sequence ID" value="ORX57627.1"/>
    <property type="molecule type" value="Genomic_DNA"/>
</dbReference>